<dbReference type="PROSITE" id="PS50931">
    <property type="entry name" value="HTH_LYSR"/>
    <property type="match status" value="1"/>
</dbReference>
<protein>
    <submittedName>
        <fullName evidence="6">DNA-binding transcriptional LysR family regulator</fullName>
    </submittedName>
</protein>
<keyword evidence="2" id="KW-0805">Transcription regulation</keyword>
<dbReference type="SUPFAM" id="SSF53850">
    <property type="entry name" value="Periplasmic binding protein-like II"/>
    <property type="match status" value="1"/>
</dbReference>
<dbReference type="PANTHER" id="PTHR30419">
    <property type="entry name" value="HTH-TYPE TRANSCRIPTIONAL REGULATOR YBHD"/>
    <property type="match status" value="1"/>
</dbReference>
<accession>A0ABX4N197</accession>
<evidence type="ECO:0000256" key="4">
    <source>
        <dbReference type="ARBA" id="ARBA00023163"/>
    </source>
</evidence>
<evidence type="ECO:0000313" key="6">
    <source>
        <dbReference type="EMBL" id="PJJ45421.1"/>
    </source>
</evidence>
<reference evidence="6 7" key="1">
    <citation type="submission" date="2017-11" db="EMBL/GenBank/DDBJ databases">
        <title>Sequencing the genomes of 1000 actinobacteria strains.</title>
        <authorList>
            <person name="Klenk H.-P."/>
        </authorList>
    </citation>
    <scope>NUCLEOTIDE SEQUENCE [LARGE SCALE GENOMIC DNA]</scope>
    <source>
        <strain evidence="6 7">DSM 12798</strain>
    </source>
</reference>
<proteinExistence type="inferred from homology"/>
<dbReference type="InterPro" id="IPR005119">
    <property type="entry name" value="LysR_subst-bd"/>
</dbReference>
<dbReference type="InterPro" id="IPR000847">
    <property type="entry name" value="LysR_HTH_N"/>
</dbReference>
<dbReference type="SUPFAM" id="SSF46785">
    <property type="entry name" value="Winged helix' DNA-binding domain"/>
    <property type="match status" value="1"/>
</dbReference>
<dbReference type="InterPro" id="IPR036390">
    <property type="entry name" value="WH_DNA-bd_sf"/>
</dbReference>
<dbReference type="EMBL" id="PGEY01000001">
    <property type="protein sequence ID" value="PJJ45421.1"/>
    <property type="molecule type" value="Genomic_DNA"/>
</dbReference>
<name>A0ABX4N197_9MICC</name>
<dbReference type="Gene3D" id="1.10.10.10">
    <property type="entry name" value="Winged helix-like DNA-binding domain superfamily/Winged helix DNA-binding domain"/>
    <property type="match status" value="1"/>
</dbReference>
<evidence type="ECO:0000259" key="5">
    <source>
        <dbReference type="PROSITE" id="PS50931"/>
    </source>
</evidence>
<evidence type="ECO:0000256" key="3">
    <source>
        <dbReference type="ARBA" id="ARBA00023125"/>
    </source>
</evidence>
<evidence type="ECO:0000256" key="1">
    <source>
        <dbReference type="ARBA" id="ARBA00009437"/>
    </source>
</evidence>
<dbReference type="GO" id="GO:0003677">
    <property type="term" value="F:DNA binding"/>
    <property type="evidence" value="ECO:0007669"/>
    <property type="project" value="UniProtKB-KW"/>
</dbReference>
<comment type="similarity">
    <text evidence="1">Belongs to the LysR transcriptional regulatory family.</text>
</comment>
<dbReference type="Pfam" id="PF00126">
    <property type="entry name" value="HTH_1"/>
    <property type="match status" value="1"/>
</dbReference>
<dbReference type="InterPro" id="IPR050950">
    <property type="entry name" value="HTH-type_LysR_regulators"/>
</dbReference>
<dbReference type="InterPro" id="IPR036388">
    <property type="entry name" value="WH-like_DNA-bd_sf"/>
</dbReference>
<keyword evidence="3 6" id="KW-0238">DNA-binding</keyword>
<gene>
    <name evidence="6" type="ORF">ATK23_2693</name>
</gene>
<keyword evidence="4" id="KW-0804">Transcription</keyword>
<keyword evidence="7" id="KW-1185">Reference proteome</keyword>
<evidence type="ECO:0000256" key="2">
    <source>
        <dbReference type="ARBA" id="ARBA00023015"/>
    </source>
</evidence>
<evidence type="ECO:0000313" key="7">
    <source>
        <dbReference type="Proteomes" id="UP000229263"/>
    </source>
</evidence>
<feature type="domain" description="HTH lysR-type" evidence="5">
    <location>
        <begin position="4"/>
        <end position="62"/>
    </location>
</feature>
<dbReference type="Gene3D" id="3.40.190.10">
    <property type="entry name" value="Periplasmic binding protein-like II"/>
    <property type="match status" value="2"/>
</dbReference>
<dbReference type="Pfam" id="PF03466">
    <property type="entry name" value="LysR_substrate"/>
    <property type="match status" value="1"/>
</dbReference>
<comment type="caution">
    <text evidence="6">The sequence shown here is derived from an EMBL/GenBank/DDBJ whole genome shotgun (WGS) entry which is preliminary data.</text>
</comment>
<dbReference type="Proteomes" id="UP000229263">
    <property type="component" value="Unassembled WGS sequence"/>
</dbReference>
<organism evidence="6 7">
    <name type="scientific">Glutamicibacter mysorens</name>
    <dbReference type="NCBI Taxonomy" id="257984"/>
    <lineage>
        <taxon>Bacteria</taxon>
        <taxon>Bacillati</taxon>
        <taxon>Actinomycetota</taxon>
        <taxon>Actinomycetes</taxon>
        <taxon>Micrococcales</taxon>
        <taxon>Micrococcaceae</taxon>
        <taxon>Glutamicibacter</taxon>
    </lineage>
</organism>
<sequence length="304" mass="32552">MASFTFRQLELFASLPDHATLGSAAKDLLISESALSHALTELERAVGEQLCIRRKAKGLHLTPSGREFALRAREILKAVDSLTADLGHRAGELSGPLALGCYTGLASNVLPAVLQGMGEKHPRVTIDISVGDHSELLPALDDGRLDFAILYDLGLHAELHTTVIYETEVMAILAEDDPLAQAEDVDLADLVPKPLIMLDTAPSTANTQLMFAQRGLAPTIKASVPHIDLARALVGRGLGYCLLMSRPNQIGLSSEGRQIVSRPLRPRSGRTSVVAAWARDATLTDRAKAAVEYSIEVLEALGTT</sequence>